<feature type="binding site" evidence="11">
    <location>
        <begin position="407"/>
        <end position="410"/>
    </location>
    <ligand>
        <name>GMP</name>
        <dbReference type="ChEBI" id="CHEBI:58115"/>
    </ligand>
</feature>
<comment type="subunit">
    <text evidence="13">Monomer.</text>
</comment>
<dbReference type="AlphaFoldDB" id="Q1AYS4"/>
<comment type="catalytic activity">
    <reaction evidence="9">
        <text>a 3'-end 2',3'-cyclophospho-ribonucleotide-RNA + a 5'-end dephospho-ribonucleoside-RNA + GTP + H2O = a ribonucleotidyl-ribonucleotide-RNA + GMP + diphosphate + H(+)</text>
        <dbReference type="Rhea" id="RHEA:68080"/>
        <dbReference type="Rhea" id="RHEA-COMP:10464"/>
        <dbReference type="Rhea" id="RHEA-COMP:13936"/>
        <dbReference type="Rhea" id="RHEA-COMP:17355"/>
        <dbReference type="ChEBI" id="CHEBI:15377"/>
        <dbReference type="ChEBI" id="CHEBI:15378"/>
        <dbReference type="ChEBI" id="CHEBI:33019"/>
        <dbReference type="ChEBI" id="CHEBI:37565"/>
        <dbReference type="ChEBI" id="CHEBI:58115"/>
        <dbReference type="ChEBI" id="CHEBI:83064"/>
        <dbReference type="ChEBI" id="CHEBI:138284"/>
        <dbReference type="ChEBI" id="CHEBI:173118"/>
        <dbReference type="EC" id="6.5.1.8"/>
    </reaction>
</comment>
<evidence type="ECO:0000256" key="2">
    <source>
        <dbReference type="ARBA" id="ARBA00022598"/>
    </source>
</evidence>
<dbReference type="OrthoDB" id="9802323at2"/>
<dbReference type="PANTHER" id="PTHR11118">
    <property type="entry name" value="RNA-SPLICING LIGASE RTCB HOMOLOG"/>
    <property type="match status" value="1"/>
</dbReference>
<feature type="binding site" evidence="11">
    <location>
        <position position="388"/>
    </location>
    <ligand>
        <name>GMP</name>
        <dbReference type="ChEBI" id="CHEBI:58115"/>
    </ligand>
</feature>
<dbReference type="Proteomes" id="UP000006637">
    <property type="component" value="Chromosome"/>
</dbReference>
<dbReference type="GO" id="GO:0003972">
    <property type="term" value="F:RNA ligase (ATP) activity"/>
    <property type="evidence" value="ECO:0007669"/>
    <property type="project" value="TreeGrafter"/>
</dbReference>
<feature type="active site" description="GMP-histidine intermediate" evidence="10">
    <location>
        <position position="407"/>
    </location>
</feature>
<evidence type="ECO:0000256" key="12">
    <source>
        <dbReference type="PIRSR" id="PIRSR601233-3"/>
    </source>
</evidence>
<feature type="binding site" evidence="12">
    <location>
        <position position="245"/>
    </location>
    <ligand>
        <name>Mn(2+)</name>
        <dbReference type="ChEBI" id="CHEBI:29035"/>
        <label>2</label>
    </ligand>
</feature>
<sequence>MSEKAGVADTVGFERLSEYRYRIPRQGKMRCDAVFYASRRILEDLAAEDYASLRQLMGVATLPGIVEPALSMPDIHWGYGFPIGGVAAFDPEEGGVVSPGGVGFDINCGVRLLVSDISREELADRKARLADELFRSVPSGVGRGRKDFRIGRPDLRRLLVEGPSWLVERGYGEPGDLDGIESRGRLAGADPDAVSERAYQRGQPQLGTLGSGNHFLEVQYVDEVYDEEAARAYGLHPGQVTVLIHSGSRGLGHQVCTEYVERFLQVAPKYGIELVDRQLAAAPIDSPEGRAYLGAMSAAANFAFANRQLIAHFTREAFARAGFGGRPLRVLYDLAHNNAKLEEHGARRVLVHRKGATRAFGPGNPELPERYRGVGQPVLVPGDMGRYSFVLAGTEGSMRETFGSSAHGAGRKMSRRRAKKAARGRDLIREMEQVGILVRAAGRATVDEEMSEAYKDAAEVVEVTDGAGIGKKVARLRPQIVVKG</sequence>
<dbReference type="PANTHER" id="PTHR11118:SF1">
    <property type="entry name" value="RNA-SPLICING LIGASE RTCB HOMOLOG"/>
    <property type="match status" value="1"/>
</dbReference>
<gene>
    <name evidence="13" type="primary">rtcB</name>
    <name evidence="14" type="ordered locus">Rxyl_0480</name>
</gene>
<comment type="catalytic activity">
    <reaction evidence="8">
        <text>a 3'-end 3'-phospho-ribonucleotide-RNA + a 5'-end dephospho-ribonucleoside-RNA + GTP = a ribonucleotidyl-ribonucleotide-RNA + GMP + diphosphate</text>
        <dbReference type="Rhea" id="RHEA:68076"/>
        <dbReference type="Rhea" id="RHEA-COMP:10463"/>
        <dbReference type="Rhea" id="RHEA-COMP:13936"/>
        <dbReference type="Rhea" id="RHEA-COMP:17355"/>
        <dbReference type="ChEBI" id="CHEBI:33019"/>
        <dbReference type="ChEBI" id="CHEBI:37565"/>
        <dbReference type="ChEBI" id="CHEBI:58115"/>
        <dbReference type="ChEBI" id="CHEBI:83062"/>
        <dbReference type="ChEBI" id="CHEBI:138284"/>
        <dbReference type="ChEBI" id="CHEBI:173118"/>
        <dbReference type="EC" id="6.5.1.8"/>
    </reaction>
</comment>
<proteinExistence type="inferred from homology"/>
<dbReference type="EMBL" id="CP000386">
    <property type="protein sequence ID" value="ABG03454.1"/>
    <property type="molecule type" value="Genomic_DNA"/>
</dbReference>
<dbReference type="FunFam" id="3.90.1860.10:FF:000001">
    <property type="entry name" value="tRNA-splicing ligase RtcB homolog"/>
    <property type="match status" value="1"/>
</dbReference>
<dbReference type="SUPFAM" id="SSF103365">
    <property type="entry name" value="Hypothetical protein PH1602"/>
    <property type="match status" value="1"/>
</dbReference>
<feature type="binding site" evidence="11">
    <location>
        <position position="483"/>
    </location>
    <ligand>
        <name>GMP</name>
        <dbReference type="ChEBI" id="CHEBI:58115"/>
    </ligand>
</feature>
<evidence type="ECO:0000256" key="6">
    <source>
        <dbReference type="ARBA" id="ARBA00023134"/>
    </source>
</evidence>
<dbReference type="GO" id="GO:0046872">
    <property type="term" value="F:metal ion binding"/>
    <property type="evidence" value="ECO:0007669"/>
    <property type="project" value="UniProtKB-UniRule"/>
</dbReference>
<comment type="cofactor">
    <cofactor evidence="12 13">
        <name>Mn(2+)</name>
        <dbReference type="ChEBI" id="CHEBI:29035"/>
    </cofactor>
    <text evidence="12 13">Binds 2 manganese ions per subunit.</text>
</comment>
<evidence type="ECO:0000256" key="1">
    <source>
        <dbReference type="ARBA" id="ARBA00008071"/>
    </source>
</evidence>
<accession>Q1AYS4</accession>
<dbReference type="Gene3D" id="3.90.1860.10">
    <property type="entry name" value="tRNA-splicing ligase RtcB"/>
    <property type="match status" value="1"/>
</dbReference>
<protein>
    <recommendedName>
        <fullName evidence="13">tRNA-splicing ligase RtcB</fullName>
        <ecNumber evidence="13">6.5.1.-</ecNumber>
    </recommendedName>
</protein>
<dbReference type="STRING" id="266117.Rxyl_0480"/>
<dbReference type="GO" id="GO:0005525">
    <property type="term" value="F:GTP binding"/>
    <property type="evidence" value="ECO:0007669"/>
    <property type="project" value="UniProtKB-KW"/>
</dbReference>
<dbReference type="GO" id="GO:0006396">
    <property type="term" value="P:RNA processing"/>
    <property type="evidence" value="ECO:0007669"/>
    <property type="project" value="InterPro"/>
</dbReference>
<dbReference type="EC" id="6.5.1.-" evidence="13"/>
<feature type="binding site" evidence="12">
    <location>
        <position position="105"/>
    </location>
    <ligand>
        <name>Mn(2+)</name>
        <dbReference type="ChEBI" id="CHEBI:29035"/>
        <label>1</label>
    </ligand>
</feature>
<evidence type="ECO:0000256" key="10">
    <source>
        <dbReference type="PIRSR" id="PIRSR601233-1"/>
    </source>
</evidence>
<organism evidence="14 15">
    <name type="scientific">Rubrobacter xylanophilus (strain DSM 9941 / JCM 11954 / NBRC 16129 / PRD-1)</name>
    <dbReference type="NCBI Taxonomy" id="266117"/>
    <lineage>
        <taxon>Bacteria</taxon>
        <taxon>Bacillati</taxon>
        <taxon>Actinomycetota</taxon>
        <taxon>Rubrobacteria</taxon>
        <taxon>Rubrobacterales</taxon>
        <taxon>Rubrobacteraceae</taxon>
        <taxon>Rubrobacter</taxon>
    </lineage>
</organism>
<feature type="binding site" evidence="11">
    <location>
        <begin position="381"/>
        <end position="384"/>
    </location>
    <ligand>
        <name>GMP</name>
        <dbReference type="ChEBI" id="CHEBI:58115"/>
    </ligand>
</feature>
<feature type="binding site" evidence="11">
    <location>
        <begin position="336"/>
        <end position="337"/>
    </location>
    <ligand>
        <name>GMP</name>
        <dbReference type="ChEBI" id="CHEBI:58115"/>
    </ligand>
</feature>
<evidence type="ECO:0000256" key="5">
    <source>
        <dbReference type="ARBA" id="ARBA00022800"/>
    </source>
</evidence>
<keyword evidence="6 11" id="KW-0342">GTP-binding</keyword>
<keyword evidence="2 13" id="KW-0436">Ligase</keyword>
<dbReference type="HOGENOM" id="CLU_022279_0_1_11"/>
<dbReference type="GO" id="GO:0042245">
    <property type="term" value="P:RNA repair"/>
    <property type="evidence" value="ECO:0007669"/>
    <property type="project" value="UniProtKB-KW"/>
</dbReference>
<dbReference type="RefSeq" id="WP_011563472.1">
    <property type="nucleotide sequence ID" value="NC_008148.1"/>
</dbReference>
<evidence type="ECO:0000256" key="7">
    <source>
        <dbReference type="ARBA" id="ARBA00023211"/>
    </source>
</evidence>
<evidence type="ECO:0000256" key="9">
    <source>
        <dbReference type="ARBA" id="ARBA00049514"/>
    </source>
</evidence>
<dbReference type="GO" id="GO:0170057">
    <property type="term" value="F:RNA ligase (GTP) activity"/>
    <property type="evidence" value="ECO:0007669"/>
    <property type="project" value="UniProtKB-EC"/>
</dbReference>
<feature type="binding site" evidence="12">
    <location>
        <position position="214"/>
    </location>
    <ligand>
        <name>Mn(2+)</name>
        <dbReference type="ChEBI" id="CHEBI:29035"/>
        <label>1</label>
    </ligand>
</feature>
<evidence type="ECO:0000256" key="13">
    <source>
        <dbReference type="RuleBase" id="RU371113"/>
    </source>
</evidence>
<reference evidence="14 15" key="1">
    <citation type="submission" date="2006-06" db="EMBL/GenBank/DDBJ databases">
        <title>Complete sequence of Rubrobacter xylanophilus DSM 9941.</title>
        <authorList>
            <consortium name="US DOE Joint Genome Institute"/>
            <person name="Copeland A."/>
            <person name="Lucas S."/>
            <person name="Lapidus A."/>
            <person name="Barry K."/>
            <person name="Detter J.C."/>
            <person name="Glavina del Rio T."/>
            <person name="Hammon N."/>
            <person name="Israni S."/>
            <person name="Dalin E."/>
            <person name="Tice H."/>
            <person name="Pitluck S."/>
            <person name="Munk A.C."/>
            <person name="Brettin T."/>
            <person name="Bruce D."/>
            <person name="Han C."/>
            <person name="Tapia R."/>
            <person name="Gilna P."/>
            <person name="Schmutz J."/>
            <person name="Larimer F."/>
            <person name="Land M."/>
            <person name="Hauser L."/>
            <person name="Kyrpides N."/>
            <person name="Lykidis A."/>
            <person name="da Costa M.S."/>
            <person name="Rainey F.A."/>
            <person name="Empadinhas N."/>
            <person name="Jolivet E."/>
            <person name="Battista J.R."/>
            <person name="Richardson P."/>
        </authorList>
    </citation>
    <scope>NUCLEOTIDE SEQUENCE [LARGE SCALE GENOMIC DNA]</scope>
    <source>
        <strain evidence="15">DSM 9941 / NBRC 16129 / PRD-1</strain>
    </source>
</reference>
<feature type="binding site" evidence="11">
    <location>
        <begin position="213"/>
        <end position="217"/>
    </location>
    <ligand>
        <name>GMP</name>
        <dbReference type="ChEBI" id="CHEBI:58115"/>
    </ligand>
</feature>
<evidence type="ECO:0000313" key="15">
    <source>
        <dbReference type="Proteomes" id="UP000006637"/>
    </source>
</evidence>
<evidence type="ECO:0000313" key="14">
    <source>
        <dbReference type="EMBL" id="ABG03454.1"/>
    </source>
</evidence>
<dbReference type="InterPro" id="IPR001233">
    <property type="entry name" value="RtcB"/>
</dbReference>
<dbReference type="InterPro" id="IPR036025">
    <property type="entry name" value="RtcB-like_sf"/>
</dbReference>
<dbReference type="Pfam" id="PF01139">
    <property type="entry name" value="RtcB"/>
    <property type="match status" value="1"/>
</dbReference>
<keyword evidence="3 12" id="KW-0479">Metal-binding</keyword>
<keyword evidence="7 12" id="KW-0464">Manganese</keyword>
<evidence type="ECO:0000256" key="3">
    <source>
        <dbReference type="ARBA" id="ARBA00022723"/>
    </source>
</evidence>
<dbReference type="KEGG" id="rxy:Rxyl_0480"/>
<comment type="similarity">
    <text evidence="1 13">Belongs to the RtcB family.</text>
</comment>
<keyword evidence="15" id="KW-1185">Reference proteome</keyword>
<feature type="binding site" evidence="12">
    <location>
        <position position="336"/>
    </location>
    <ligand>
        <name>Mn(2+)</name>
        <dbReference type="ChEBI" id="CHEBI:29035"/>
        <label>2</label>
    </ligand>
</feature>
<dbReference type="eggNOG" id="COG1690">
    <property type="taxonomic scope" value="Bacteria"/>
</dbReference>
<dbReference type="PhylomeDB" id="Q1AYS4"/>
<evidence type="ECO:0000256" key="8">
    <source>
        <dbReference type="ARBA" id="ARBA00047746"/>
    </source>
</evidence>
<keyword evidence="4 11" id="KW-0547">Nucleotide-binding</keyword>
<name>Q1AYS4_RUBXD</name>
<keyword evidence="5" id="KW-0692">RNA repair</keyword>
<evidence type="ECO:0000256" key="4">
    <source>
        <dbReference type="ARBA" id="ARBA00022741"/>
    </source>
</evidence>
<evidence type="ECO:0000256" key="11">
    <source>
        <dbReference type="PIRSR" id="PIRSR601233-2"/>
    </source>
</evidence>